<keyword evidence="3" id="KW-1185">Reference proteome</keyword>
<dbReference type="Gramene" id="HORVU.MOREX.r3.7HG0669280.1">
    <property type="protein sequence ID" value="HORVU.MOREX.r3.7HG0669280.1.CDS1"/>
    <property type="gene ID" value="HORVU.MOREX.r3.7HG0669280"/>
</dbReference>
<feature type="region of interest" description="Disordered" evidence="1">
    <location>
        <begin position="550"/>
        <end position="583"/>
    </location>
</feature>
<reference evidence="3" key="1">
    <citation type="journal article" date="2012" name="Nature">
        <title>A physical, genetic and functional sequence assembly of the barley genome.</title>
        <authorList>
            <consortium name="The International Barley Genome Sequencing Consortium"/>
            <person name="Mayer K.F."/>
            <person name="Waugh R."/>
            <person name="Brown J.W."/>
            <person name="Schulman A."/>
            <person name="Langridge P."/>
            <person name="Platzer M."/>
            <person name="Fincher G.B."/>
            <person name="Muehlbauer G.J."/>
            <person name="Sato K."/>
            <person name="Close T.J."/>
            <person name="Wise R.P."/>
            <person name="Stein N."/>
        </authorList>
    </citation>
    <scope>NUCLEOTIDE SEQUENCE [LARGE SCALE GENOMIC DNA]</scope>
    <source>
        <strain evidence="3">cv. Morex</strain>
    </source>
</reference>
<feature type="compositionally biased region" description="Low complexity" evidence="1">
    <location>
        <begin position="609"/>
        <end position="627"/>
    </location>
</feature>
<feature type="region of interest" description="Disordered" evidence="1">
    <location>
        <begin position="200"/>
        <end position="227"/>
    </location>
</feature>
<dbReference type="Gramene" id="HORVU.MOREX.r2.7HG0555320.1">
    <property type="protein sequence ID" value="HORVU.MOREX.r2.7HG0555320.1.CDS.1"/>
    <property type="gene ID" value="HORVU.MOREX.r2.7HG0555320"/>
</dbReference>
<dbReference type="EnsemblPlants" id="HORVU.MOREX.r3.7HG0669280.1">
    <property type="protein sequence ID" value="HORVU.MOREX.r3.7HG0669280.1.CDS1"/>
    <property type="gene ID" value="HORVU.MOREX.r3.7HG0669280"/>
</dbReference>
<accession>A0A8I6YDL6</accession>
<evidence type="ECO:0000313" key="2">
    <source>
        <dbReference type="EnsemblPlants" id="HORVU.MOREX.r3.7HG0669280.1.CDS1"/>
    </source>
</evidence>
<name>A0A8I6YDL6_HORVV</name>
<feature type="compositionally biased region" description="Basic and acidic residues" evidence="1">
    <location>
        <begin position="554"/>
        <end position="564"/>
    </location>
</feature>
<proteinExistence type="predicted"/>
<reference evidence="2" key="3">
    <citation type="submission" date="2022-01" db="UniProtKB">
        <authorList>
            <consortium name="EnsemblPlants"/>
        </authorList>
    </citation>
    <scope>IDENTIFICATION</scope>
    <source>
        <strain evidence="2">subsp. vulgare</strain>
    </source>
</reference>
<dbReference type="AlphaFoldDB" id="A0A8I6YDL6"/>
<protein>
    <submittedName>
        <fullName evidence="2">Uncharacterized protein</fullName>
    </submittedName>
</protein>
<evidence type="ECO:0000313" key="3">
    <source>
        <dbReference type="Proteomes" id="UP000011116"/>
    </source>
</evidence>
<dbReference type="PANTHER" id="PTHR34303:SF10">
    <property type="entry name" value="RRM DOMAIN-CONTAINING PROTEIN"/>
    <property type="match status" value="1"/>
</dbReference>
<organism evidence="2 3">
    <name type="scientific">Hordeum vulgare subsp. vulgare</name>
    <name type="common">Domesticated barley</name>
    <dbReference type="NCBI Taxonomy" id="112509"/>
    <lineage>
        <taxon>Eukaryota</taxon>
        <taxon>Viridiplantae</taxon>
        <taxon>Streptophyta</taxon>
        <taxon>Embryophyta</taxon>
        <taxon>Tracheophyta</taxon>
        <taxon>Spermatophyta</taxon>
        <taxon>Magnoliopsida</taxon>
        <taxon>Liliopsida</taxon>
        <taxon>Poales</taxon>
        <taxon>Poaceae</taxon>
        <taxon>BOP clade</taxon>
        <taxon>Pooideae</taxon>
        <taxon>Triticodae</taxon>
        <taxon>Triticeae</taxon>
        <taxon>Hordeinae</taxon>
        <taxon>Hordeum</taxon>
    </lineage>
</organism>
<sequence>MEPVIRGRPTYLEVHYPLAHDHNSLVCLVDITPAMPVFLPWLKRVFHQRLRITAVRFAGSSVATAFVVFQRETDQMRALRASPVDVGPHRVDIRPHHAPSSSFSFAYRHIVCLSLQKVPLELWNRRGVAASVSGFAGLINVEHACLHGRDFASIFVLAKVEALQHIPHHISFHKINGAGRAYADVYINEIWDVARSLGNPAAPPRSGHPPSDGRGHSPPVSGRTCRRLSRGPLMAAERALRAYNRPHLASFDDFMAMLKLSAKPKFKVPVVTEMPDVSDFDADSENDGHLKRLLVAAPVARPHAVTYFDPDHAKFFFKLELSLGRVFEGAISVGPARQPDDGYFPVFDLSTGRQSRQRCNSLLFKFWPKSLSHDPFAPETMCSRTLPLLPSVDCRFPAKANVPLSLFSYVGPSLSLATAPAPDSYASSTAFLQLQCQIWLTSPPTCTMPAAAGPPSPASPACEAKSSPLAGTPLVHASCHSPPAAIARYACGCLAVPKEPTSSRCKASSVLLPLFPAPAAAATMDAMNSAANPVILDSSTSVDVPAELVADDPDASKDGKDGEMRVAAVPESELAPEQAPPRRSVRLMNLLDGPRVSWVERAAKRKESLSAASTASGSSSARSSGRSADSRKRVKKIKDVSSPIQLPLKSQAHGSQPHLAKQAQGAIILP</sequence>
<dbReference type="PANTHER" id="PTHR34303">
    <property type="entry name" value="OS01G0890400 PROTEIN-RELATED"/>
    <property type="match status" value="1"/>
</dbReference>
<dbReference type="Proteomes" id="UP000011116">
    <property type="component" value="Chromosome 7H"/>
</dbReference>
<reference evidence="2" key="2">
    <citation type="submission" date="2020-10" db="EMBL/GenBank/DDBJ databases">
        <authorList>
            <person name="Scholz U."/>
            <person name="Mascher M."/>
            <person name="Fiebig A."/>
        </authorList>
    </citation>
    <scope>NUCLEOTIDE SEQUENCE [LARGE SCALE GENOMIC DNA]</scope>
    <source>
        <strain evidence="2">cv. Morex</strain>
    </source>
</reference>
<feature type="region of interest" description="Disordered" evidence="1">
    <location>
        <begin position="605"/>
        <end position="670"/>
    </location>
</feature>
<evidence type="ECO:0000256" key="1">
    <source>
        <dbReference type="SAM" id="MobiDB-lite"/>
    </source>
</evidence>